<keyword evidence="4" id="KW-1185">Reference proteome</keyword>
<evidence type="ECO:0000313" key="2">
    <source>
        <dbReference type="EMBL" id="PNR32104.1"/>
    </source>
</evidence>
<protein>
    <recommendedName>
        <fullName evidence="1">C2 domain-containing protein</fullName>
    </recommendedName>
</protein>
<proteinExistence type="predicted"/>
<organism evidence="2">
    <name type="scientific">Physcomitrium patens</name>
    <name type="common">Spreading-leaved earth moss</name>
    <name type="synonym">Physcomitrella patens</name>
    <dbReference type="NCBI Taxonomy" id="3218"/>
    <lineage>
        <taxon>Eukaryota</taxon>
        <taxon>Viridiplantae</taxon>
        <taxon>Streptophyta</taxon>
        <taxon>Embryophyta</taxon>
        <taxon>Bryophyta</taxon>
        <taxon>Bryophytina</taxon>
        <taxon>Bryopsida</taxon>
        <taxon>Funariidae</taxon>
        <taxon>Funariales</taxon>
        <taxon>Funariaceae</taxon>
        <taxon>Physcomitrium</taxon>
    </lineage>
</organism>
<evidence type="ECO:0000313" key="3">
    <source>
        <dbReference type="EnsemblPlants" id="PAC:32915790.CDS.1"/>
    </source>
</evidence>
<dbReference type="Proteomes" id="UP000006727">
    <property type="component" value="Chromosome 21"/>
</dbReference>
<dbReference type="PaxDb" id="3218-PP1S167_87V6.1"/>
<dbReference type="InParanoid" id="A0A2K1IS58"/>
<gene>
    <name evidence="2" type="ORF">PHYPA_026229</name>
</gene>
<sequence>MVLCCRANTMSLRRSNMLSVEVRIHSTKKLEGCETMGTCRDLNPYLQVWVSPKVPKKCSDVQFGASRSPMWNWRISDLEVDVNHMFEETASLHIDVYHRGSALGTLLGYTTIPLTFEFNEGRDGAGKTVHRLLYLKSGEERGSVALSIAIYKKNPQDLKPFGVAFAAGYLQTKQGIPVWKQCSNNVDHLRYVNALVQSHKNTVSEGLRNQKILTRKKSGTRGIEEKAFFVYNNRICNEVGFRDDTEA</sequence>
<feature type="domain" description="C2" evidence="1">
    <location>
        <begin position="1"/>
        <end position="129"/>
    </location>
</feature>
<dbReference type="EMBL" id="ABEU02000021">
    <property type="protein sequence ID" value="PNR32104.1"/>
    <property type="molecule type" value="Genomic_DNA"/>
</dbReference>
<reference evidence="2 4" key="2">
    <citation type="journal article" date="2018" name="Plant J.">
        <title>The Physcomitrella patens chromosome-scale assembly reveals moss genome structure and evolution.</title>
        <authorList>
            <person name="Lang D."/>
            <person name="Ullrich K.K."/>
            <person name="Murat F."/>
            <person name="Fuchs J."/>
            <person name="Jenkins J."/>
            <person name="Haas F.B."/>
            <person name="Piednoel M."/>
            <person name="Gundlach H."/>
            <person name="Van Bel M."/>
            <person name="Meyberg R."/>
            <person name="Vives C."/>
            <person name="Morata J."/>
            <person name="Symeonidi A."/>
            <person name="Hiss M."/>
            <person name="Muchero W."/>
            <person name="Kamisugi Y."/>
            <person name="Saleh O."/>
            <person name="Blanc G."/>
            <person name="Decker E.L."/>
            <person name="van Gessel N."/>
            <person name="Grimwood J."/>
            <person name="Hayes R.D."/>
            <person name="Graham S.W."/>
            <person name="Gunter L.E."/>
            <person name="McDaniel S.F."/>
            <person name="Hoernstein S.N.W."/>
            <person name="Larsson A."/>
            <person name="Li F.W."/>
            <person name="Perroud P.F."/>
            <person name="Phillips J."/>
            <person name="Ranjan P."/>
            <person name="Rokshar D.S."/>
            <person name="Rothfels C.J."/>
            <person name="Schneider L."/>
            <person name="Shu S."/>
            <person name="Stevenson D.W."/>
            <person name="Thummler F."/>
            <person name="Tillich M."/>
            <person name="Villarreal Aguilar J.C."/>
            <person name="Widiez T."/>
            <person name="Wong G.K."/>
            <person name="Wymore A."/>
            <person name="Zhang Y."/>
            <person name="Zimmer A.D."/>
            <person name="Quatrano R.S."/>
            <person name="Mayer K.F.X."/>
            <person name="Goodstein D."/>
            <person name="Casacuberta J.M."/>
            <person name="Vandepoele K."/>
            <person name="Reski R."/>
            <person name="Cuming A.C."/>
            <person name="Tuskan G.A."/>
            <person name="Maumus F."/>
            <person name="Salse J."/>
            <person name="Schmutz J."/>
            <person name="Rensing S.A."/>
        </authorList>
    </citation>
    <scope>NUCLEOTIDE SEQUENCE [LARGE SCALE GENOMIC DNA]</scope>
    <source>
        <strain evidence="3 4">cv. Gransden 2004</strain>
    </source>
</reference>
<dbReference type="SUPFAM" id="SSF49562">
    <property type="entry name" value="C2 domain (Calcium/lipid-binding domain, CaLB)"/>
    <property type="match status" value="1"/>
</dbReference>
<dbReference type="PROSITE" id="PS50004">
    <property type="entry name" value="C2"/>
    <property type="match status" value="1"/>
</dbReference>
<name>A0A2K1IS58_PHYPA</name>
<dbReference type="EnsemblPlants" id="Pp3c21_15529V3.1">
    <property type="protein sequence ID" value="PAC:32915790.CDS.1"/>
    <property type="gene ID" value="Pp3c21_15529"/>
</dbReference>
<dbReference type="InterPro" id="IPR000008">
    <property type="entry name" value="C2_dom"/>
</dbReference>
<reference evidence="2 4" key="1">
    <citation type="journal article" date="2008" name="Science">
        <title>The Physcomitrella genome reveals evolutionary insights into the conquest of land by plants.</title>
        <authorList>
            <person name="Rensing S."/>
            <person name="Lang D."/>
            <person name="Zimmer A."/>
            <person name="Terry A."/>
            <person name="Salamov A."/>
            <person name="Shapiro H."/>
            <person name="Nishiyama T."/>
            <person name="Perroud P.-F."/>
            <person name="Lindquist E."/>
            <person name="Kamisugi Y."/>
            <person name="Tanahashi T."/>
            <person name="Sakakibara K."/>
            <person name="Fujita T."/>
            <person name="Oishi K."/>
            <person name="Shin-I T."/>
            <person name="Kuroki Y."/>
            <person name="Toyoda A."/>
            <person name="Suzuki Y."/>
            <person name="Hashimoto A."/>
            <person name="Yamaguchi K."/>
            <person name="Sugano A."/>
            <person name="Kohara Y."/>
            <person name="Fujiyama A."/>
            <person name="Anterola A."/>
            <person name="Aoki S."/>
            <person name="Ashton N."/>
            <person name="Barbazuk W.B."/>
            <person name="Barker E."/>
            <person name="Bennetzen J."/>
            <person name="Bezanilla M."/>
            <person name="Blankenship R."/>
            <person name="Cho S.H."/>
            <person name="Dutcher S."/>
            <person name="Estelle M."/>
            <person name="Fawcett J.A."/>
            <person name="Gundlach H."/>
            <person name="Hanada K."/>
            <person name="Heyl A."/>
            <person name="Hicks K.A."/>
            <person name="Hugh J."/>
            <person name="Lohr M."/>
            <person name="Mayer K."/>
            <person name="Melkozernov A."/>
            <person name="Murata T."/>
            <person name="Nelson D."/>
            <person name="Pils B."/>
            <person name="Prigge M."/>
            <person name="Reiss B."/>
            <person name="Renner T."/>
            <person name="Rombauts S."/>
            <person name="Rushton P."/>
            <person name="Sanderfoot A."/>
            <person name="Schween G."/>
            <person name="Shiu S.-H."/>
            <person name="Stueber K."/>
            <person name="Theodoulou F.L."/>
            <person name="Tu H."/>
            <person name="Van de Peer Y."/>
            <person name="Verrier P.J."/>
            <person name="Waters E."/>
            <person name="Wood A."/>
            <person name="Yang L."/>
            <person name="Cove D."/>
            <person name="Cuming A."/>
            <person name="Hasebe M."/>
            <person name="Lucas S."/>
            <person name="Mishler D.B."/>
            <person name="Reski R."/>
            <person name="Grigoriev I."/>
            <person name="Quatrano R.S."/>
            <person name="Boore J.L."/>
        </authorList>
    </citation>
    <scope>NUCLEOTIDE SEQUENCE [LARGE SCALE GENOMIC DNA]</scope>
    <source>
        <strain evidence="3 4">cv. Gransden 2004</strain>
    </source>
</reference>
<evidence type="ECO:0000313" key="4">
    <source>
        <dbReference type="Proteomes" id="UP000006727"/>
    </source>
</evidence>
<accession>A0A2K1IS58</accession>
<dbReference type="Gene3D" id="2.60.40.150">
    <property type="entry name" value="C2 domain"/>
    <property type="match status" value="1"/>
</dbReference>
<dbReference type="Gramene" id="Pp3c21_15529V3.1">
    <property type="protein sequence ID" value="PAC:32915790.CDS.1"/>
    <property type="gene ID" value="Pp3c21_15529"/>
</dbReference>
<dbReference type="InterPro" id="IPR035892">
    <property type="entry name" value="C2_domain_sf"/>
</dbReference>
<reference evidence="3" key="3">
    <citation type="submission" date="2020-12" db="UniProtKB">
        <authorList>
            <consortium name="EnsemblPlants"/>
        </authorList>
    </citation>
    <scope>IDENTIFICATION</scope>
</reference>
<dbReference type="AlphaFoldDB" id="A0A2K1IS58"/>
<evidence type="ECO:0000259" key="1">
    <source>
        <dbReference type="PROSITE" id="PS50004"/>
    </source>
</evidence>